<evidence type="ECO:0000313" key="4">
    <source>
        <dbReference type="Proteomes" id="UP000315471"/>
    </source>
</evidence>
<dbReference type="Gene3D" id="2.20.28.160">
    <property type="match status" value="1"/>
</dbReference>
<evidence type="ECO:0000313" key="3">
    <source>
        <dbReference type="EMBL" id="TWU41218.1"/>
    </source>
</evidence>
<sequence>MTVYRQACPSCAAQLELPPDSVGRLAKCPACQATFRIGDSTPVATTDPVAEGPTPATEPLGNSEPTAAAPPQCSESPFSEPLSSQTDPNQLGNRNPYQPSAAHTPLVVGSGKIQVVQRPIEDIVSPTWNIFIARWVPLVLSMLILMAVSMVVIVVPFFGIAVVADGVGEEVAGVLMVCFLPFLLFFSAYATVGWSRMALAVARNEPEPLSRLLPPIRLVFRLILGGIIMLALLGLAIGIVVAFTAGLAMAVANDGLIVGVTFLLLGALSIVIMVGQWLLWPWVFVVSDDKGSAIESIRIAYGISINNKLTSLLIVVFSFVLSTLGSMMCYVGHFVTTPATVLLFAVAYLMLTSQPISNPQ</sequence>
<dbReference type="EMBL" id="SJPY01000004">
    <property type="protein sequence ID" value="TWU41218.1"/>
    <property type="molecule type" value="Genomic_DNA"/>
</dbReference>
<evidence type="ECO:0000256" key="1">
    <source>
        <dbReference type="SAM" id="MobiDB-lite"/>
    </source>
</evidence>
<dbReference type="OrthoDB" id="286212at2"/>
<keyword evidence="2" id="KW-1133">Transmembrane helix</keyword>
<feature type="transmembrane region" description="Helical" evidence="2">
    <location>
        <begin position="305"/>
        <end position="324"/>
    </location>
</feature>
<feature type="transmembrane region" description="Helical" evidence="2">
    <location>
        <begin position="257"/>
        <end position="284"/>
    </location>
</feature>
<organism evidence="3 4">
    <name type="scientific">Novipirellula aureliae</name>
    <dbReference type="NCBI Taxonomy" id="2527966"/>
    <lineage>
        <taxon>Bacteria</taxon>
        <taxon>Pseudomonadati</taxon>
        <taxon>Planctomycetota</taxon>
        <taxon>Planctomycetia</taxon>
        <taxon>Pirellulales</taxon>
        <taxon>Pirellulaceae</taxon>
        <taxon>Novipirellula</taxon>
    </lineage>
</organism>
<dbReference type="RefSeq" id="WP_146600074.1">
    <property type="nucleotide sequence ID" value="NZ_SJPY01000004.1"/>
</dbReference>
<proteinExistence type="predicted"/>
<feature type="compositionally biased region" description="Polar residues" evidence="1">
    <location>
        <begin position="73"/>
        <end position="96"/>
    </location>
</feature>
<feature type="transmembrane region" description="Helical" evidence="2">
    <location>
        <begin position="218"/>
        <end position="251"/>
    </location>
</feature>
<name>A0A5C6DX35_9BACT</name>
<accession>A0A5C6DX35</accession>
<keyword evidence="2" id="KW-0812">Transmembrane</keyword>
<dbReference type="Proteomes" id="UP000315471">
    <property type="component" value="Unassembled WGS sequence"/>
</dbReference>
<dbReference type="AlphaFoldDB" id="A0A5C6DX35"/>
<feature type="region of interest" description="Disordered" evidence="1">
    <location>
        <begin position="40"/>
        <end position="96"/>
    </location>
</feature>
<comment type="caution">
    <text evidence="3">The sequence shown here is derived from an EMBL/GenBank/DDBJ whole genome shotgun (WGS) entry which is preliminary data.</text>
</comment>
<keyword evidence="4" id="KW-1185">Reference proteome</keyword>
<protein>
    <submittedName>
        <fullName evidence="3">Uncharacterized protein</fullName>
    </submittedName>
</protein>
<feature type="transmembrane region" description="Helical" evidence="2">
    <location>
        <begin position="174"/>
        <end position="197"/>
    </location>
</feature>
<feature type="transmembrane region" description="Helical" evidence="2">
    <location>
        <begin position="138"/>
        <end position="162"/>
    </location>
</feature>
<evidence type="ECO:0000256" key="2">
    <source>
        <dbReference type="SAM" id="Phobius"/>
    </source>
</evidence>
<keyword evidence="2" id="KW-0472">Membrane</keyword>
<feature type="transmembrane region" description="Helical" evidence="2">
    <location>
        <begin position="330"/>
        <end position="351"/>
    </location>
</feature>
<gene>
    <name evidence="3" type="ORF">Q31b_26570</name>
</gene>
<reference evidence="3 4" key="1">
    <citation type="submission" date="2019-02" db="EMBL/GenBank/DDBJ databases">
        <title>Deep-cultivation of Planctomycetes and their phenomic and genomic characterization uncovers novel biology.</title>
        <authorList>
            <person name="Wiegand S."/>
            <person name="Jogler M."/>
            <person name="Boedeker C."/>
            <person name="Pinto D."/>
            <person name="Vollmers J."/>
            <person name="Rivas-Marin E."/>
            <person name="Kohn T."/>
            <person name="Peeters S.H."/>
            <person name="Heuer A."/>
            <person name="Rast P."/>
            <person name="Oberbeckmann S."/>
            <person name="Bunk B."/>
            <person name="Jeske O."/>
            <person name="Meyerdierks A."/>
            <person name="Storesund J.E."/>
            <person name="Kallscheuer N."/>
            <person name="Luecker S."/>
            <person name="Lage O.M."/>
            <person name="Pohl T."/>
            <person name="Merkel B.J."/>
            <person name="Hornburger P."/>
            <person name="Mueller R.-W."/>
            <person name="Bruemmer F."/>
            <person name="Labrenz M."/>
            <person name="Spormann A.M."/>
            <person name="Op Den Camp H."/>
            <person name="Overmann J."/>
            <person name="Amann R."/>
            <person name="Jetten M.S.M."/>
            <person name="Mascher T."/>
            <person name="Medema M.H."/>
            <person name="Devos D.P."/>
            <person name="Kaster A.-K."/>
            <person name="Ovreas L."/>
            <person name="Rohde M."/>
            <person name="Galperin M.Y."/>
            <person name="Jogler C."/>
        </authorList>
    </citation>
    <scope>NUCLEOTIDE SEQUENCE [LARGE SCALE GENOMIC DNA]</scope>
    <source>
        <strain evidence="3 4">Q31b</strain>
    </source>
</reference>